<feature type="transmembrane region" description="Helical" evidence="9">
    <location>
        <begin position="117"/>
        <end position="133"/>
    </location>
</feature>
<dbReference type="GO" id="GO:0046983">
    <property type="term" value="F:protein dimerization activity"/>
    <property type="evidence" value="ECO:0007669"/>
    <property type="project" value="InterPro"/>
</dbReference>
<dbReference type="SMART" id="SM00387">
    <property type="entry name" value="HATPase_c"/>
    <property type="match status" value="1"/>
</dbReference>
<reference evidence="11 14" key="2">
    <citation type="submission" date="2021-01" db="EMBL/GenBank/DDBJ databases">
        <title>Whole genome shotgun sequence of Cellulomonas oligotrophica NBRC 109435.</title>
        <authorList>
            <person name="Komaki H."/>
            <person name="Tamura T."/>
        </authorList>
    </citation>
    <scope>NUCLEOTIDE SEQUENCE [LARGE SCALE GENOMIC DNA]</scope>
    <source>
        <strain evidence="11 14">NBRC 109435</strain>
    </source>
</reference>
<dbReference type="EMBL" id="JACCBK010000001">
    <property type="protein sequence ID" value="NYD87426.1"/>
    <property type="molecule type" value="Genomic_DNA"/>
</dbReference>
<evidence type="ECO:0000313" key="13">
    <source>
        <dbReference type="Proteomes" id="UP000577956"/>
    </source>
</evidence>
<evidence type="ECO:0000256" key="3">
    <source>
        <dbReference type="ARBA" id="ARBA00022553"/>
    </source>
</evidence>
<evidence type="ECO:0000256" key="1">
    <source>
        <dbReference type="ARBA" id="ARBA00000085"/>
    </source>
</evidence>
<comment type="caution">
    <text evidence="12">The sequence shown here is derived from an EMBL/GenBank/DDBJ whole genome shotgun (WGS) entry which is preliminary data.</text>
</comment>
<feature type="transmembrane region" description="Helical" evidence="9">
    <location>
        <begin position="71"/>
        <end position="88"/>
    </location>
</feature>
<evidence type="ECO:0000256" key="2">
    <source>
        <dbReference type="ARBA" id="ARBA00012438"/>
    </source>
</evidence>
<dbReference type="PANTHER" id="PTHR24421:SF10">
    <property type="entry name" value="NITRATE_NITRITE SENSOR PROTEIN NARQ"/>
    <property type="match status" value="1"/>
</dbReference>
<dbReference type="Gene3D" id="1.20.5.1930">
    <property type="match status" value="1"/>
</dbReference>
<feature type="transmembrane region" description="Helical" evidence="9">
    <location>
        <begin position="140"/>
        <end position="160"/>
    </location>
</feature>
<name>A0A7Y9JZ05_9CELL</name>
<dbReference type="GO" id="GO:0016020">
    <property type="term" value="C:membrane"/>
    <property type="evidence" value="ECO:0007669"/>
    <property type="project" value="InterPro"/>
</dbReference>
<evidence type="ECO:0000313" key="12">
    <source>
        <dbReference type="EMBL" id="NYD87426.1"/>
    </source>
</evidence>
<dbReference type="Pfam" id="PF07730">
    <property type="entry name" value="HisKA_3"/>
    <property type="match status" value="1"/>
</dbReference>
<dbReference type="InterPro" id="IPR003594">
    <property type="entry name" value="HATPase_dom"/>
</dbReference>
<feature type="transmembrane region" description="Helical" evidence="9">
    <location>
        <begin position="95"/>
        <end position="111"/>
    </location>
</feature>
<dbReference type="InterPro" id="IPR055558">
    <property type="entry name" value="DUF7134"/>
</dbReference>
<evidence type="ECO:0000256" key="4">
    <source>
        <dbReference type="ARBA" id="ARBA00022679"/>
    </source>
</evidence>
<keyword evidence="5" id="KW-0547">Nucleotide-binding</keyword>
<dbReference type="EMBL" id="BONN01000012">
    <property type="protein sequence ID" value="GIG34096.1"/>
    <property type="molecule type" value="Genomic_DNA"/>
</dbReference>
<evidence type="ECO:0000256" key="9">
    <source>
        <dbReference type="SAM" id="Phobius"/>
    </source>
</evidence>
<dbReference type="InterPro" id="IPR036890">
    <property type="entry name" value="HATPase_C_sf"/>
</dbReference>
<feature type="transmembrane region" description="Helical" evidence="9">
    <location>
        <begin position="180"/>
        <end position="202"/>
    </location>
</feature>
<keyword evidence="14" id="KW-1185">Reference proteome</keyword>
<evidence type="ECO:0000256" key="6">
    <source>
        <dbReference type="ARBA" id="ARBA00022777"/>
    </source>
</evidence>
<organism evidence="12 13">
    <name type="scientific">Cellulomonas oligotrophica</name>
    <dbReference type="NCBI Taxonomy" id="931536"/>
    <lineage>
        <taxon>Bacteria</taxon>
        <taxon>Bacillati</taxon>
        <taxon>Actinomycetota</taxon>
        <taxon>Actinomycetes</taxon>
        <taxon>Micrococcales</taxon>
        <taxon>Cellulomonadaceae</taxon>
        <taxon>Cellulomonas</taxon>
    </lineage>
</organism>
<comment type="catalytic activity">
    <reaction evidence="1">
        <text>ATP + protein L-histidine = ADP + protein N-phospho-L-histidine.</text>
        <dbReference type="EC" id="2.7.13.3"/>
    </reaction>
</comment>
<gene>
    <name evidence="12" type="ORF">BKA21_002975</name>
    <name evidence="11" type="ORF">Col01nite_32550</name>
</gene>
<dbReference type="Proteomes" id="UP000618382">
    <property type="component" value="Unassembled WGS sequence"/>
</dbReference>
<sequence length="458" mass="48852">MTEASTALVGPVRTNLTQVLAEDPDVAGWERPGPTADGLRWDALGAGCLFVGAVLSMVLLRTSGFYEEPAAGWLSVLLLAATTLPLALRRRYPSAVALVVAVVFGVAQALLVPETLVSNIALFMAVYTVGAWETSRSRAAWVRGVVVLGMFVWLLVTIYQASTDPDVDDELSRAGAFSPFAAYMLLQLLTNVLYFGGAWWFGEHAWVSSRERARTAWRTRLLQVERVRAEAQAVALERLRLARELHDAVAHHVSLMGVQAAAARMLLTSDAGRAADALGHVEDAAREAVHELHGILGMLRDGGDGTALDGDADATRALGSLGLDRIDDLVRTARDAGLDVHHEVVGDPARLAPLASLNLYRIAQEALTNARKHAGAGARVDVRVRWLAGAVELEVSDDGGSGRRQGLVPSTGMGLVGMRERVAADGGTFEAGPLRRGGFVVRARLPLRAGRTDEGNDG</sequence>
<dbReference type="EC" id="2.7.13.3" evidence="2"/>
<evidence type="ECO:0000256" key="7">
    <source>
        <dbReference type="ARBA" id="ARBA00022840"/>
    </source>
</evidence>
<dbReference type="InterPro" id="IPR050482">
    <property type="entry name" value="Sensor_HK_TwoCompSys"/>
</dbReference>
<dbReference type="RefSeq" id="WP_239073001.1">
    <property type="nucleotide sequence ID" value="NZ_BAABFI010000007.1"/>
</dbReference>
<keyword evidence="9" id="KW-0472">Membrane</keyword>
<keyword evidence="8" id="KW-0902">Two-component regulatory system</keyword>
<evidence type="ECO:0000313" key="14">
    <source>
        <dbReference type="Proteomes" id="UP000618382"/>
    </source>
</evidence>
<protein>
    <recommendedName>
        <fullName evidence="2">histidine kinase</fullName>
        <ecNumber evidence="2">2.7.13.3</ecNumber>
    </recommendedName>
</protein>
<dbReference type="GO" id="GO:0000155">
    <property type="term" value="F:phosphorelay sensor kinase activity"/>
    <property type="evidence" value="ECO:0007669"/>
    <property type="project" value="InterPro"/>
</dbReference>
<dbReference type="Pfam" id="PF02518">
    <property type="entry name" value="HATPase_c"/>
    <property type="match status" value="1"/>
</dbReference>
<evidence type="ECO:0000259" key="10">
    <source>
        <dbReference type="SMART" id="SM00387"/>
    </source>
</evidence>
<dbReference type="PANTHER" id="PTHR24421">
    <property type="entry name" value="NITRATE/NITRITE SENSOR PROTEIN NARX-RELATED"/>
    <property type="match status" value="1"/>
</dbReference>
<dbReference type="Proteomes" id="UP000577956">
    <property type="component" value="Unassembled WGS sequence"/>
</dbReference>
<dbReference type="GO" id="GO:0005524">
    <property type="term" value="F:ATP binding"/>
    <property type="evidence" value="ECO:0007669"/>
    <property type="project" value="UniProtKB-KW"/>
</dbReference>
<keyword evidence="7" id="KW-0067">ATP-binding</keyword>
<dbReference type="Gene3D" id="3.30.565.10">
    <property type="entry name" value="Histidine kinase-like ATPase, C-terminal domain"/>
    <property type="match status" value="1"/>
</dbReference>
<keyword evidence="3" id="KW-0597">Phosphoprotein</keyword>
<reference evidence="12 13" key="1">
    <citation type="submission" date="2020-07" db="EMBL/GenBank/DDBJ databases">
        <title>Sequencing the genomes of 1000 actinobacteria strains.</title>
        <authorList>
            <person name="Klenk H.-P."/>
        </authorList>
    </citation>
    <scope>NUCLEOTIDE SEQUENCE [LARGE SCALE GENOMIC DNA]</scope>
    <source>
        <strain evidence="12 13">DSM 24482</strain>
    </source>
</reference>
<accession>A0A7Y9JZ05</accession>
<dbReference type="SUPFAM" id="SSF55874">
    <property type="entry name" value="ATPase domain of HSP90 chaperone/DNA topoisomerase II/histidine kinase"/>
    <property type="match status" value="1"/>
</dbReference>
<dbReference type="Pfam" id="PF23539">
    <property type="entry name" value="DUF7134"/>
    <property type="match status" value="1"/>
</dbReference>
<dbReference type="InterPro" id="IPR011712">
    <property type="entry name" value="Sig_transdc_His_kin_sub3_dim/P"/>
</dbReference>
<feature type="domain" description="Histidine kinase/HSP90-like ATPase" evidence="10">
    <location>
        <begin position="354"/>
        <end position="449"/>
    </location>
</feature>
<keyword evidence="9" id="KW-1133">Transmembrane helix</keyword>
<keyword evidence="4" id="KW-0808">Transferase</keyword>
<evidence type="ECO:0000256" key="8">
    <source>
        <dbReference type="ARBA" id="ARBA00023012"/>
    </source>
</evidence>
<dbReference type="AlphaFoldDB" id="A0A7Y9JZ05"/>
<proteinExistence type="predicted"/>
<keyword evidence="6 12" id="KW-0418">Kinase</keyword>
<evidence type="ECO:0000256" key="5">
    <source>
        <dbReference type="ARBA" id="ARBA00022741"/>
    </source>
</evidence>
<dbReference type="CDD" id="cd16917">
    <property type="entry name" value="HATPase_UhpB-NarQ-NarX-like"/>
    <property type="match status" value="1"/>
</dbReference>
<feature type="transmembrane region" description="Helical" evidence="9">
    <location>
        <begin position="41"/>
        <end position="59"/>
    </location>
</feature>
<keyword evidence="9" id="KW-0812">Transmembrane</keyword>
<evidence type="ECO:0000313" key="11">
    <source>
        <dbReference type="EMBL" id="GIG34096.1"/>
    </source>
</evidence>